<keyword evidence="3" id="KW-0460">Magnesium</keyword>
<dbReference type="AlphaFoldDB" id="A0A8I1AF61"/>
<feature type="binding site" evidence="3">
    <location>
        <position position="264"/>
    </location>
    <ligand>
        <name>Mg(2+)</name>
        <dbReference type="ChEBI" id="CHEBI:18420"/>
        <label>1</label>
    </ligand>
</feature>
<dbReference type="GO" id="GO:0016787">
    <property type="term" value="F:hydrolase activity"/>
    <property type="evidence" value="ECO:0007669"/>
    <property type="project" value="UniProtKB-KW"/>
</dbReference>
<protein>
    <submittedName>
        <fullName evidence="4">ADP-ribosylglycohydrolase family protein</fullName>
    </submittedName>
</protein>
<dbReference type="InterPro" id="IPR036705">
    <property type="entry name" value="Ribosyl_crysJ1_sf"/>
</dbReference>
<dbReference type="PANTHER" id="PTHR16222">
    <property type="entry name" value="ADP-RIBOSYLGLYCOHYDROLASE"/>
    <property type="match status" value="1"/>
</dbReference>
<feature type="binding site" evidence="3">
    <location>
        <position position="60"/>
    </location>
    <ligand>
        <name>Mg(2+)</name>
        <dbReference type="ChEBI" id="CHEBI:18420"/>
        <label>1</label>
    </ligand>
</feature>
<feature type="binding site" evidence="3">
    <location>
        <position position="61"/>
    </location>
    <ligand>
        <name>Mg(2+)</name>
        <dbReference type="ChEBI" id="CHEBI:18420"/>
        <label>1</label>
    </ligand>
</feature>
<evidence type="ECO:0000313" key="5">
    <source>
        <dbReference type="Proteomes" id="UP000644140"/>
    </source>
</evidence>
<dbReference type="InterPro" id="IPR005502">
    <property type="entry name" value="Ribosyl_crysJ1"/>
</dbReference>
<organism evidence="4 5">
    <name type="scientific">Acinetobacter bereziniae</name>
    <name type="common">Acinetobacter genomosp. 10</name>
    <dbReference type="NCBI Taxonomy" id="106648"/>
    <lineage>
        <taxon>Bacteria</taxon>
        <taxon>Pseudomonadati</taxon>
        <taxon>Pseudomonadota</taxon>
        <taxon>Gammaproteobacteria</taxon>
        <taxon>Moraxellales</taxon>
        <taxon>Moraxellaceae</taxon>
        <taxon>Acinetobacter</taxon>
    </lineage>
</organism>
<dbReference type="Pfam" id="PF03747">
    <property type="entry name" value="ADP_ribosyl_GH"/>
    <property type="match status" value="1"/>
</dbReference>
<keyword evidence="2" id="KW-0378">Hydrolase</keyword>
<reference evidence="4" key="1">
    <citation type="submission" date="2022-02" db="EMBL/GenBank/DDBJ databases">
        <title>Characterization of Tn125 harboring carbapenem-resistant Acinetobacter bereziniae clinical isolates.</title>
        <authorList>
            <person name="Wong N.-K."/>
            <person name="Pan Q."/>
        </authorList>
    </citation>
    <scope>NUCLEOTIDE SEQUENCE</scope>
    <source>
        <strain evidence="4">GD03393</strain>
    </source>
</reference>
<name>A0A8I1AF61_ACIBZ</name>
<sequence>MNKQDRIKGAIYGLLIGDAVGVPYEFNLPEQLPEYNQIDMLPPAYFSKTYPEIPLGTWSDDGAQALSLLDSLLYKHKMDAEDLMKRLCNWYQYGYMAVDYQVFDVGVQTAESIRKYLMGVPLSQVAKNDEHANGNGSLMRVLPLALWHQGSDQQLIEDAYTQSHITHAHLRSKVCCALYCLWARSILNGLDIEPAWSDAVARLRQCLQDRPEDLQQLELYIRPDEFVQGTGSGYVVDCLNSARYVLQKKSYQDVIKSSIALGRDTDTTACVAGGIAGLYFGYHAIPQLWLNQLRGKALVEPLLEKLSIYIASSK</sequence>
<evidence type="ECO:0000256" key="1">
    <source>
        <dbReference type="ARBA" id="ARBA00010702"/>
    </source>
</evidence>
<dbReference type="Gene3D" id="1.10.4080.10">
    <property type="entry name" value="ADP-ribosylation/Crystallin J1"/>
    <property type="match status" value="1"/>
</dbReference>
<evidence type="ECO:0000256" key="2">
    <source>
        <dbReference type="ARBA" id="ARBA00022801"/>
    </source>
</evidence>
<dbReference type="PANTHER" id="PTHR16222:SF24">
    <property type="entry name" value="ADP-RIBOSYLHYDROLASE ARH3"/>
    <property type="match status" value="1"/>
</dbReference>
<comment type="similarity">
    <text evidence="1">Belongs to the ADP-ribosylglycohydrolase family.</text>
</comment>
<evidence type="ECO:0000313" key="4">
    <source>
        <dbReference type="EMBL" id="UUN99477.1"/>
    </source>
</evidence>
<proteinExistence type="inferred from homology"/>
<dbReference type="GO" id="GO:0046872">
    <property type="term" value="F:metal ion binding"/>
    <property type="evidence" value="ECO:0007669"/>
    <property type="project" value="UniProtKB-KW"/>
</dbReference>
<evidence type="ECO:0000256" key="3">
    <source>
        <dbReference type="PIRSR" id="PIRSR605502-1"/>
    </source>
</evidence>
<dbReference type="InterPro" id="IPR050792">
    <property type="entry name" value="ADP-ribosylglycohydrolase"/>
</dbReference>
<feature type="binding site" evidence="3">
    <location>
        <position position="59"/>
    </location>
    <ligand>
        <name>Mg(2+)</name>
        <dbReference type="ChEBI" id="CHEBI:18420"/>
        <label>1</label>
    </ligand>
</feature>
<dbReference type="Proteomes" id="UP000644140">
    <property type="component" value="Chromosome"/>
</dbReference>
<dbReference type="SUPFAM" id="SSF101478">
    <property type="entry name" value="ADP-ribosylglycohydrolase"/>
    <property type="match status" value="1"/>
</dbReference>
<keyword evidence="3" id="KW-0479">Metal-binding</keyword>
<feature type="binding site" evidence="3">
    <location>
        <position position="266"/>
    </location>
    <ligand>
        <name>Mg(2+)</name>
        <dbReference type="ChEBI" id="CHEBI:18420"/>
        <label>1</label>
    </ligand>
</feature>
<comment type="cofactor">
    <cofactor evidence="3">
        <name>Mg(2+)</name>
        <dbReference type="ChEBI" id="CHEBI:18420"/>
    </cofactor>
    <text evidence="3">Binds 2 magnesium ions per subunit.</text>
</comment>
<accession>A0A8I1AF61</accession>
<dbReference type="RefSeq" id="WP_121775671.1">
    <property type="nucleotide sequence ID" value="NZ_BKNL01000046.1"/>
</dbReference>
<gene>
    <name evidence="4" type="ORF">I9054_008550</name>
</gene>
<dbReference type="EMBL" id="CP092085">
    <property type="protein sequence ID" value="UUN99477.1"/>
    <property type="molecule type" value="Genomic_DNA"/>
</dbReference>
<feature type="binding site" evidence="3">
    <location>
        <position position="267"/>
    </location>
    <ligand>
        <name>Mg(2+)</name>
        <dbReference type="ChEBI" id="CHEBI:18420"/>
        <label>1</label>
    </ligand>
</feature>